<comment type="caution">
    <text evidence="3">The sequence shown here is derived from an EMBL/GenBank/DDBJ whole genome shotgun (WGS) entry which is preliminary data.</text>
</comment>
<feature type="domain" description="HAT C-terminal dimerisation" evidence="2">
    <location>
        <begin position="488"/>
        <end position="515"/>
    </location>
</feature>
<feature type="compositionally biased region" description="Acidic residues" evidence="1">
    <location>
        <begin position="586"/>
        <end position="614"/>
    </location>
</feature>
<dbReference type="InterPro" id="IPR008906">
    <property type="entry name" value="HATC_C_dom"/>
</dbReference>
<accession>A0A9P0QMC5</accession>
<sequence length="720" mass="83469">MAKLAIKGKEKSVPETKSGLPELTMMLIENLVPFQHIERGILYAFYKKSLNSALTRKITQKQIEATSSQLYTEYKKYFENYFKNVISSETKFALTLHKWVSAYEVKPLFLTSISYINSNFELCEFPMGILDLDENSSRPGTFSPHNLGGSVLEILNGRISFVTANFDIDRDSMDLLKSITNEDFDESKFMQCFPTFVIRVVAEFLSAIEGEIYSNQDEGKDFSENASYQWIPSSDIIPISVHHFLFGLYQKLGNLKLDASMSSRMECDYSSKLNSIKYFTNILKHKNELNRIIKQKYRESSNTLTCYDWQVVEFIIEFVRRFHDIVTISSKLKFPTIHMLLKWIKILVVHTTAFENNSVYDLKPITKKVQPFLKRMLARLTDYHQDIEKKFQLISASYLHPSTKRYLKESDINRINKYIGETVRTKAESATTSLFENDLGLNLDDMIMKLFNCSGSGSKECYNYETSSSGEVKYLKSSKYVSLEVGPHLLQFWNINQKKYPTLSALARDVLSIQVNTDRDSEEFKDQFKYFRRGNPDISTISAIQFLNSLGKVYKLNSFNPNDLEADIDKYRHREKECKDVHEHDDEHDEETGEIESVSDAEDSEDEELDDDVEVREKEDEKHKDSEESASYSVKRHMLSFDLGHTNENEQITDENEHGEASTSNRSECSSHELHFARWKRRKENDQPDLILEHVRSEVDMDLDMALPCVPIESIDQSSR</sequence>
<dbReference type="SUPFAM" id="SSF53098">
    <property type="entry name" value="Ribonuclease H-like"/>
    <property type="match status" value="1"/>
</dbReference>
<evidence type="ECO:0000256" key="1">
    <source>
        <dbReference type="SAM" id="MobiDB-lite"/>
    </source>
</evidence>
<keyword evidence="4" id="KW-1185">Reference proteome</keyword>
<reference evidence="3" key="1">
    <citation type="submission" date="2022-03" db="EMBL/GenBank/DDBJ databases">
        <authorList>
            <person name="Legras J.-L."/>
            <person name="Devillers H."/>
            <person name="Grondin C."/>
        </authorList>
    </citation>
    <scope>NUCLEOTIDE SEQUENCE</scope>
    <source>
        <strain evidence="3">CLIB 1423</strain>
    </source>
</reference>
<dbReference type="AlphaFoldDB" id="A0A9P0QMC5"/>
<evidence type="ECO:0000313" key="3">
    <source>
        <dbReference type="EMBL" id="CAH2351041.1"/>
    </source>
</evidence>
<feature type="region of interest" description="Disordered" evidence="1">
    <location>
        <begin position="647"/>
        <end position="670"/>
    </location>
</feature>
<dbReference type="GO" id="GO:0046983">
    <property type="term" value="F:protein dimerization activity"/>
    <property type="evidence" value="ECO:0007669"/>
    <property type="project" value="InterPro"/>
</dbReference>
<protein>
    <recommendedName>
        <fullName evidence="2">HAT C-terminal dimerisation domain-containing protein</fullName>
    </recommendedName>
</protein>
<dbReference type="Proteomes" id="UP000837801">
    <property type="component" value="Unassembled WGS sequence"/>
</dbReference>
<evidence type="ECO:0000259" key="2">
    <source>
        <dbReference type="Pfam" id="PF05699"/>
    </source>
</evidence>
<dbReference type="Pfam" id="PF05699">
    <property type="entry name" value="Dimer_Tnp_hAT"/>
    <property type="match status" value="1"/>
</dbReference>
<proteinExistence type="predicted"/>
<name>A0A9P0QMC5_9ASCO</name>
<feature type="compositionally biased region" description="Basic and acidic residues" evidence="1">
    <location>
        <begin position="615"/>
        <end position="627"/>
    </location>
</feature>
<organism evidence="3 4">
    <name type="scientific">[Candida] railenensis</name>
    <dbReference type="NCBI Taxonomy" id="45579"/>
    <lineage>
        <taxon>Eukaryota</taxon>
        <taxon>Fungi</taxon>
        <taxon>Dikarya</taxon>
        <taxon>Ascomycota</taxon>
        <taxon>Saccharomycotina</taxon>
        <taxon>Pichiomycetes</taxon>
        <taxon>Debaryomycetaceae</taxon>
        <taxon>Kurtzmaniella</taxon>
    </lineage>
</organism>
<dbReference type="InterPro" id="IPR012337">
    <property type="entry name" value="RNaseH-like_sf"/>
</dbReference>
<dbReference type="OrthoDB" id="1747213at2759"/>
<evidence type="ECO:0000313" key="4">
    <source>
        <dbReference type="Proteomes" id="UP000837801"/>
    </source>
</evidence>
<dbReference type="PANTHER" id="PTHR23272">
    <property type="entry name" value="BED FINGER-RELATED"/>
    <property type="match status" value="1"/>
</dbReference>
<dbReference type="EMBL" id="CAKXYY010000002">
    <property type="protein sequence ID" value="CAH2351041.1"/>
    <property type="molecule type" value="Genomic_DNA"/>
</dbReference>
<feature type="region of interest" description="Disordered" evidence="1">
    <location>
        <begin position="577"/>
        <end position="634"/>
    </location>
</feature>
<gene>
    <name evidence="3" type="ORF">CLIB1423_02S10924</name>
</gene>